<dbReference type="InterPro" id="IPR050661">
    <property type="entry name" value="BglG_antiterminators"/>
</dbReference>
<evidence type="ECO:0000256" key="4">
    <source>
        <dbReference type="ARBA" id="ARBA00023159"/>
    </source>
</evidence>
<dbReference type="InterPro" id="IPR013011">
    <property type="entry name" value="PTS_EIIB_2"/>
</dbReference>
<keyword evidence="4" id="KW-0010">Activator</keyword>
<dbReference type="SUPFAM" id="SSF63520">
    <property type="entry name" value="PTS-regulatory domain, PRD"/>
    <property type="match status" value="1"/>
</dbReference>
<feature type="domain" description="PTS EIIB type-2" evidence="7">
    <location>
        <begin position="407"/>
        <end position="496"/>
    </location>
</feature>
<comment type="caution">
    <text evidence="9">The sequence shown here is derived from an EMBL/GenBank/DDBJ whole genome shotgun (WGS) entry which is preliminary data.</text>
</comment>
<dbReference type="Gene3D" id="3.40.930.10">
    <property type="entry name" value="Mannitol-specific EII, Chain A"/>
    <property type="match status" value="1"/>
</dbReference>
<dbReference type="PROSITE" id="PS51094">
    <property type="entry name" value="PTS_EIIA_TYPE_2"/>
    <property type="match status" value="1"/>
</dbReference>
<dbReference type="EMBL" id="LEPB01000001">
    <property type="protein sequence ID" value="RCA12204.1"/>
    <property type="molecule type" value="Genomic_DNA"/>
</dbReference>
<evidence type="ECO:0000256" key="2">
    <source>
        <dbReference type="ARBA" id="ARBA00022737"/>
    </source>
</evidence>
<evidence type="ECO:0000256" key="3">
    <source>
        <dbReference type="ARBA" id="ARBA00023015"/>
    </source>
</evidence>
<evidence type="ECO:0000259" key="7">
    <source>
        <dbReference type="PROSITE" id="PS51099"/>
    </source>
</evidence>
<dbReference type="PROSITE" id="PS51099">
    <property type="entry name" value="PTS_EIIB_TYPE_2"/>
    <property type="match status" value="1"/>
</dbReference>
<dbReference type="PANTHER" id="PTHR30185:SF18">
    <property type="entry name" value="TRANSCRIPTIONAL REGULATOR MTLR"/>
    <property type="match status" value="1"/>
</dbReference>
<organism evidence="9 10">
    <name type="scientific">Enterococcus durans</name>
    <dbReference type="NCBI Taxonomy" id="53345"/>
    <lineage>
        <taxon>Bacteria</taxon>
        <taxon>Bacillati</taxon>
        <taxon>Bacillota</taxon>
        <taxon>Bacilli</taxon>
        <taxon>Lactobacillales</taxon>
        <taxon>Enterococcaceae</taxon>
        <taxon>Enterococcus</taxon>
    </lineage>
</organism>
<evidence type="ECO:0000259" key="8">
    <source>
        <dbReference type="PROSITE" id="PS51372"/>
    </source>
</evidence>
<dbReference type="InterPro" id="IPR011608">
    <property type="entry name" value="PRD"/>
</dbReference>
<dbReference type="InterPro" id="IPR036388">
    <property type="entry name" value="WH-like_DNA-bd_sf"/>
</dbReference>
<dbReference type="GO" id="GO:0006355">
    <property type="term" value="P:regulation of DNA-templated transcription"/>
    <property type="evidence" value="ECO:0007669"/>
    <property type="project" value="InterPro"/>
</dbReference>
<dbReference type="Gene3D" id="3.40.50.2300">
    <property type="match status" value="1"/>
</dbReference>
<keyword evidence="1" id="KW-0808">Transferase</keyword>
<proteinExistence type="predicted"/>
<dbReference type="CDD" id="cd00211">
    <property type="entry name" value="PTS_IIA_fru"/>
    <property type="match status" value="1"/>
</dbReference>
<dbReference type="AlphaFoldDB" id="A0A367CHX7"/>
<dbReference type="SUPFAM" id="SSF52794">
    <property type="entry name" value="PTS system IIB component-like"/>
    <property type="match status" value="1"/>
</dbReference>
<feature type="domain" description="PTS EIIA type-2" evidence="6">
    <location>
        <begin position="552"/>
        <end position="694"/>
    </location>
</feature>
<sequence length="694" mass="80982">MMKTRTVELLQKFREYHYPVNAEQLATEYHVSKRTIRQDILEVNSWLRNQKLSEIKSIRNKGFLLCLTEDERKKLMTKLATFHEEILSREERIFALVLAIAYDTQPVFLNRKEADFMVSKSTMDEDIRRLRAALNKYGIEIVSYGKQGLVYKGAERTIRTMLYDLINKQLGRIDFSFTDELKVTPSQKIFYRYFSTEDIKKIERIYSHILARQEDEIYKSQLLLLTLIWIQRVKKHEWISTLTWKNFDDEQADFSEFIEQIRREFQLDEIPQVERNYLRFMIETFNSRDISNTFEWVQAQLLTIQLIQFVEKTTAIPFHLKEELLFENLYKHIAALIVRIQNNVQVINPLKENIRTTYEPIYRVVAQFMPVIEEVASGKVIEDEIAFLVIHFSTIASALRQNVIAKYRSVVVCNHGVATGNLLAENLKEKFPQIEVLAVLSSKEVPLVDKLDVDLIFSTFNLAYQNKPVLVIDPILTENNRPIVAEFLKVHHNFQRIRPETKESTSLFTDILAIVEGSGGKIDRHIYSRLETLFEKNDLEINKREIQPMLKDILTDSHILIQEKAETWQETIELVAKPLVKENIVEPRYVDAMVQAVEEYGAYIVIGKHLALAHARPEDGVNQLGVSVTTLKQPIAFGNQDMDPVKIIFCLAAVDSYSHLTIMKELIELINNEEKLTKLIKCQTIETFKTLLFQ</sequence>
<dbReference type="GO" id="GO:0009401">
    <property type="term" value="P:phosphoenolpyruvate-dependent sugar phosphotransferase system"/>
    <property type="evidence" value="ECO:0007669"/>
    <property type="project" value="InterPro"/>
</dbReference>
<keyword evidence="2" id="KW-0677">Repeat</keyword>
<dbReference type="GO" id="GO:0008982">
    <property type="term" value="F:protein-N(PI)-phosphohistidine-sugar phosphotransferase activity"/>
    <property type="evidence" value="ECO:0007669"/>
    <property type="project" value="InterPro"/>
</dbReference>
<dbReference type="CDD" id="cd05568">
    <property type="entry name" value="PTS_IIB_bgl_like"/>
    <property type="match status" value="1"/>
</dbReference>
<dbReference type="Pfam" id="PF00874">
    <property type="entry name" value="PRD"/>
    <property type="match status" value="1"/>
</dbReference>
<evidence type="ECO:0000313" key="10">
    <source>
        <dbReference type="Proteomes" id="UP000252797"/>
    </source>
</evidence>
<evidence type="ECO:0000313" key="9">
    <source>
        <dbReference type="EMBL" id="RCA12204.1"/>
    </source>
</evidence>
<keyword evidence="5" id="KW-0804">Transcription</keyword>
<dbReference type="PROSITE" id="PS51372">
    <property type="entry name" value="PRD_2"/>
    <property type="match status" value="1"/>
</dbReference>
<dbReference type="Pfam" id="PF00359">
    <property type="entry name" value="PTS_EIIA_2"/>
    <property type="match status" value="1"/>
</dbReference>
<accession>A0A367CHX7</accession>
<dbReference type="Pfam" id="PF08279">
    <property type="entry name" value="HTH_11"/>
    <property type="match status" value="1"/>
</dbReference>
<keyword evidence="3" id="KW-0805">Transcription regulation</keyword>
<dbReference type="Proteomes" id="UP000252797">
    <property type="component" value="Unassembled WGS sequence"/>
</dbReference>
<evidence type="ECO:0000259" key="6">
    <source>
        <dbReference type="PROSITE" id="PS51094"/>
    </source>
</evidence>
<reference evidence="9 10" key="1">
    <citation type="submission" date="2015-06" db="EMBL/GenBank/DDBJ databases">
        <title>The Genome Sequence of Enterococcus durans 4EA1.</title>
        <authorList>
            <consortium name="The Broad Institute Genomics Platform"/>
            <consortium name="The Broad Institute Genome Sequencing Center for Infectious Disease"/>
            <person name="Earl A.M."/>
            <person name="Van Tyne D."/>
            <person name="Lebreton F."/>
            <person name="Saavedra J.T."/>
            <person name="Gilmore M.S."/>
            <person name="Manson Mcguire A."/>
            <person name="Clock S."/>
            <person name="Crupain M."/>
            <person name="Rangan U."/>
            <person name="Young S."/>
            <person name="Abouelleil A."/>
            <person name="Cao P."/>
            <person name="Chapman S.B."/>
            <person name="Griggs A."/>
            <person name="Priest M."/>
            <person name="Shea T."/>
            <person name="Wortman J."/>
            <person name="Nusbaum C."/>
            <person name="Birren B."/>
        </authorList>
    </citation>
    <scope>NUCLEOTIDE SEQUENCE [LARGE SCALE GENOMIC DNA]</scope>
    <source>
        <strain evidence="9 10">4EA1</strain>
    </source>
</reference>
<feature type="domain" description="PRD" evidence="8">
    <location>
        <begin position="294"/>
        <end position="402"/>
    </location>
</feature>
<dbReference type="Gene3D" id="1.10.1790.10">
    <property type="entry name" value="PRD domain"/>
    <property type="match status" value="1"/>
</dbReference>
<dbReference type="InterPro" id="IPR016152">
    <property type="entry name" value="PTrfase/Anion_transptr"/>
</dbReference>
<dbReference type="InterPro" id="IPR036634">
    <property type="entry name" value="PRD_sf"/>
</dbReference>
<dbReference type="InterPro" id="IPR013196">
    <property type="entry name" value="HTH_11"/>
</dbReference>
<name>A0A367CHX7_9ENTE</name>
<evidence type="ECO:0000256" key="1">
    <source>
        <dbReference type="ARBA" id="ARBA00022679"/>
    </source>
</evidence>
<evidence type="ECO:0000256" key="5">
    <source>
        <dbReference type="ARBA" id="ARBA00023163"/>
    </source>
</evidence>
<dbReference type="PANTHER" id="PTHR30185">
    <property type="entry name" value="CRYPTIC BETA-GLUCOSIDE BGL OPERON ANTITERMINATOR"/>
    <property type="match status" value="1"/>
</dbReference>
<dbReference type="InterPro" id="IPR036095">
    <property type="entry name" value="PTS_EIIB-like_sf"/>
</dbReference>
<protein>
    <submittedName>
        <fullName evidence="9">PTS system ascorbate-specific transporter subunit IIA</fullName>
    </submittedName>
</protein>
<dbReference type="InterPro" id="IPR007737">
    <property type="entry name" value="Mga_HTH"/>
</dbReference>
<dbReference type="InterPro" id="IPR002178">
    <property type="entry name" value="PTS_EIIA_type-2_dom"/>
</dbReference>
<gene>
    <name evidence="9" type="ORF">EA71_00408</name>
</gene>
<dbReference type="SUPFAM" id="SSF55804">
    <property type="entry name" value="Phoshotransferase/anion transport protein"/>
    <property type="match status" value="1"/>
</dbReference>
<dbReference type="Pfam" id="PF05043">
    <property type="entry name" value="Mga"/>
    <property type="match status" value="1"/>
</dbReference>
<dbReference type="Gene3D" id="1.10.10.10">
    <property type="entry name" value="Winged helix-like DNA-binding domain superfamily/Winged helix DNA-binding domain"/>
    <property type="match status" value="1"/>
</dbReference>